<dbReference type="Proteomes" id="UP001589793">
    <property type="component" value="Unassembled WGS sequence"/>
</dbReference>
<evidence type="ECO:0000256" key="3">
    <source>
        <dbReference type="ARBA" id="ARBA00023027"/>
    </source>
</evidence>
<dbReference type="InterPro" id="IPR013328">
    <property type="entry name" value="6PGD_dom2"/>
</dbReference>
<dbReference type="InterPro" id="IPR036291">
    <property type="entry name" value="NAD(P)-bd_dom_sf"/>
</dbReference>
<comment type="caution">
    <text evidence="6">The sequence shown here is derived from an EMBL/GenBank/DDBJ whole genome shotgun (WGS) entry which is preliminary data.</text>
</comment>
<proteinExistence type="inferred from homology"/>
<dbReference type="InterPro" id="IPR006115">
    <property type="entry name" value="6PGDH_NADP-bd"/>
</dbReference>
<keyword evidence="7" id="KW-1185">Reference proteome</keyword>
<gene>
    <name evidence="6" type="ORF">ACFFF6_03460</name>
</gene>
<evidence type="ECO:0000259" key="5">
    <source>
        <dbReference type="Pfam" id="PF14833"/>
    </source>
</evidence>
<dbReference type="Pfam" id="PF03446">
    <property type="entry name" value="NAD_binding_2"/>
    <property type="match status" value="1"/>
</dbReference>
<dbReference type="InterPro" id="IPR015815">
    <property type="entry name" value="HIBADH-related"/>
</dbReference>
<name>A0ABV6R7Q1_9MICO</name>
<dbReference type="PANTHER" id="PTHR43580:SF2">
    <property type="entry name" value="CYTOKINE-LIKE NUCLEAR FACTOR N-PAC"/>
    <property type="match status" value="1"/>
</dbReference>
<dbReference type="InterPro" id="IPR029154">
    <property type="entry name" value="HIBADH-like_NADP-bd"/>
</dbReference>
<dbReference type="EMBL" id="JBHLSV010000003">
    <property type="protein sequence ID" value="MFC0673011.1"/>
    <property type="molecule type" value="Genomic_DNA"/>
</dbReference>
<keyword evidence="3" id="KW-0520">NAD</keyword>
<comment type="similarity">
    <text evidence="1">Belongs to the HIBADH-related family.</text>
</comment>
<dbReference type="SUPFAM" id="SSF48179">
    <property type="entry name" value="6-phosphogluconate dehydrogenase C-terminal domain-like"/>
    <property type="match status" value="1"/>
</dbReference>
<organism evidence="6 7">
    <name type="scientific">Brachybacterium hainanense</name>
    <dbReference type="NCBI Taxonomy" id="1541174"/>
    <lineage>
        <taxon>Bacteria</taxon>
        <taxon>Bacillati</taxon>
        <taxon>Actinomycetota</taxon>
        <taxon>Actinomycetes</taxon>
        <taxon>Micrococcales</taxon>
        <taxon>Dermabacteraceae</taxon>
        <taxon>Brachybacterium</taxon>
    </lineage>
</organism>
<feature type="domain" description="3-hydroxyisobutyrate dehydrogenase-like NAD-binding" evidence="5">
    <location>
        <begin position="166"/>
        <end position="281"/>
    </location>
</feature>
<dbReference type="GO" id="GO:0016491">
    <property type="term" value="F:oxidoreductase activity"/>
    <property type="evidence" value="ECO:0007669"/>
    <property type="project" value="UniProtKB-KW"/>
</dbReference>
<reference evidence="6 7" key="1">
    <citation type="submission" date="2024-09" db="EMBL/GenBank/DDBJ databases">
        <authorList>
            <person name="Sun Q."/>
            <person name="Mori K."/>
        </authorList>
    </citation>
    <scope>NUCLEOTIDE SEQUENCE [LARGE SCALE GENOMIC DNA]</scope>
    <source>
        <strain evidence="6 7">CICC 10874</strain>
    </source>
</reference>
<dbReference type="Gene3D" id="1.10.1040.10">
    <property type="entry name" value="N-(1-d-carboxylethyl)-l-norvaline Dehydrogenase, domain 2"/>
    <property type="match status" value="1"/>
</dbReference>
<dbReference type="RefSeq" id="WP_376978243.1">
    <property type="nucleotide sequence ID" value="NZ_JBHLSV010000003.1"/>
</dbReference>
<dbReference type="InterPro" id="IPR051265">
    <property type="entry name" value="HIBADH-related_NP60_sf"/>
</dbReference>
<evidence type="ECO:0000259" key="4">
    <source>
        <dbReference type="Pfam" id="PF03446"/>
    </source>
</evidence>
<sequence length="295" mass="30502">MTDVTVVGTGAMGSAIAENLVAAGYEVAAWSRDASRLVPLAGAGVVALERPRGIFGSPVVFSVLADDAAMREVFLDSGLLQEAPAGAVHVNLATISPALAEEAVAMHAEHGIGYVAAPMFGGVPVARAGKLTIVAAGDPASVERVRPMLEAISTRVWPVGAAPRQANVVKVAGQVLIASAIQSMSEAVSIAERGGVDADTVVELFTSTITPGPVYTNYGGLIAAQRYQPAGFTPVLGRKDVDLARAQAASTGLRLPLGDLLSALLTEAIEIGHDRDDWAALADAQRHRELREEAR</sequence>
<protein>
    <submittedName>
        <fullName evidence="6">NAD(P)-dependent oxidoreductase</fullName>
        <ecNumber evidence="6">1.1.-.-</ecNumber>
    </submittedName>
</protein>
<evidence type="ECO:0000313" key="6">
    <source>
        <dbReference type="EMBL" id="MFC0673011.1"/>
    </source>
</evidence>
<feature type="domain" description="6-phosphogluconate dehydrogenase NADP-binding" evidence="4">
    <location>
        <begin position="4"/>
        <end position="157"/>
    </location>
</feature>
<evidence type="ECO:0000256" key="1">
    <source>
        <dbReference type="ARBA" id="ARBA00009080"/>
    </source>
</evidence>
<dbReference type="Pfam" id="PF14833">
    <property type="entry name" value="NAD_binding_11"/>
    <property type="match status" value="1"/>
</dbReference>
<dbReference type="InterPro" id="IPR008927">
    <property type="entry name" value="6-PGluconate_DH-like_C_sf"/>
</dbReference>
<evidence type="ECO:0000256" key="2">
    <source>
        <dbReference type="ARBA" id="ARBA00023002"/>
    </source>
</evidence>
<dbReference type="PIRSF" id="PIRSF000103">
    <property type="entry name" value="HIBADH"/>
    <property type="match status" value="1"/>
</dbReference>
<evidence type="ECO:0000313" key="7">
    <source>
        <dbReference type="Proteomes" id="UP001589793"/>
    </source>
</evidence>
<dbReference type="PANTHER" id="PTHR43580">
    <property type="entry name" value="OXIDOREDUCTASE GLYR1-RELATED"/>
    <property type="match status" value="1"/>
</dbReference>
<accession>A0ABV6R7Q1</accession>
<dbReference type="EC" id="1.1.-.-" evidence="6"/>
<dbReference type="SUPFAM" id="SSF51735">
    <property type="entry name" value="NAD(P)-binding Rossmann-fold domains"/>
    <property type="match status" value="1"/>
</dbReference>
<keyword evidence="2 6" id="KW-0560">Oxidoreductase</keyword>
<dbReference type="Gene3D" id="3.40.50.720">
    <property type="entry name" value="NAD(P)-binding Rossmann-like Domain"/>
    <property type="match status" value="1"/>
</dbReference>